<dbReference type="EMBL" id="JARQBI010000031">
    <property type="protein sequence ID" value="MDT2797601.1"/>
    <property type="molecule type" value="Genomic_DNA"/>
</dbReference>
<reference evidence="1" key="1">
    <citation type="submission" date="2023-03" db="EMBL/GenBank/DDBJ databases">
        <authorList>
            <person name="Shen W."/>
            <person name="Cai J."/>
        </authorList>
    </citation>
    <scope>NUCLEOTIDE SEQUENCE</scope>
    <source>
        <strain evidence="1">B245-2</strain>
    </source>
</reference>
<protein>
    <submittedName>
        <fullName evidence="1">Uncharacterized protein</fullName>
    </submittedName>
</protein>
<dbReference type="Proteomes" id="UP001255696">
    <property type="component" value="Unassembled WGS sequence"/>
</dbReference>
<dbReference type="AlphaFoldDB" id="A0AAW8TUU9"/>
<organism evidence="1 2">
    <name type="scientific">Enterococcus cecorum</name>
    <dbReference type="NCBI Taxonomy" id="44008"/>
    <lineage>
        <taxon>Bacteria</taxon>
        <taxon>Bacillati</taxon>
        <taxon>Bacillota</taxon>
        <taxon>Bacilli</taxon>
        <taxon>Lactobacillales</taxon>
        <taxon>Enterococcaceae</taxon>
        <taxon>Enterococcus</taxon>
    </lineage>
</organism>
<comment type="caution">
    <text evidence="1">The sequence shown here is derived from an EMBL/GenBank/DDBJ whole genome shotgun (WGS) entry which is preliminary data.</text>
</comment>
<name>A0AAW8TUU9_9ENTE</name>
<proteinExistence type="predicted"/>
<gene>
    <name evidence="1" type="ORF">P7H47_10165</name>
</gene>
<dbReference type="RefSeq" id="WP_311898384.1">
    <property type="nucleotide sequence ID" value="NZ_CP184653.1"/>
</dbReference>
<accession>A0AAW8TUU9</accession>
<evidence type="ECO:0000313" key="1">
    <source>
        <dbReference type="EMBL" id="MDT2797601.1"/>
    </source>
</evidence>
<evidence type="ECO:0000313" key="2">
    <source>
        <dbReference type="Proteomes" id="UP001255696"/>
    </source>
</evidence>
<sequence length="214" mass="25067">MKFEETKIIDKTTFRPIDGLSIDKQYYKLVIIHKNKYEDIMIVDRNKVIAKYWALGFLELERQRDAFVNTTDLLDFLEDDKLINKNIGFTEEEYKDVKQQVRDILFDSTSFDKDDIFSSVRIDANIHQLSSDDLFDNSVFDVIDSEFKLDKDAISKKYRKTIRISDSLKIVVANLNEELKDKTIELKGSKLTLTIDSKYKEKVKSLIKSGRENV</sequence>